<dbReference type="AlphaFoldDB" id="A0A1E5L6Q0"/>
<evidence type="ECO:0000256" key="3">
    <source>
        <dbReference type="ARBA" id="ARBA00014376"/>
    </source>
</evidence>
<organism evidence="8 9">
    <name type="scientific">Desulfuribacillus stibiiarsenatis</name>
    <dbReference type="NCBI Taxonomy" id="1390249"/>
    <lineage>
        <taxon>Bacteria</taxon>
        <taxon>Bacillati</taxon>
        <taxon>Bacillota</taxon>
        <taxon>Desulfuribacillia</taxon>
        <taxon>Desulfuribacillales</taxon>
        <taxon>Desulfuribacillaceae</taxon>
        <taxon>Desulfuribacillus</taxon>
    </lineage>
</organism>
<keyword evidence="8" id="KW-0282">Flagellum</keyword>
<evidence type="ECO:0000259" key="7">
    <source>
        <dbReference type="Pfam" id="PF00460"/>
    </source>
</evidence>
<dbReference type="GO" id="GO:0071978">
    <property type="term" value="P:bacterial-type flagellum-dependent swarming motility"/>
    <property type="evidence" value="ECO:0007669"/>
    <property type="project" value="TreeGrafter"/>
</dbReference>
<dbReference type="EMBL" id="MJAT01000012">
    <property type="protein sequence ID" value="OEH85815.1"/>
    <property type="molecule type" value="Genomic_DNA"/>
</dbReference>
<dbReference type="GO" id="GO:0030694">
    <property type="term" value="C:bacterial-type flagellum basal body, rod"/>
    <property type="evidence" value="ECO:0007669"/>
    <property type="project" value="InterPro"/>
</dbReference>
<evidence type="ECO:0000256" key="5">
    <source>
        <dbReference type="ARBA" id="ARBA00024934"/>
    </source>
</evidence>
<dbReference type="RefSeq" id="WP_069701898.1">
    <property type="nucleotide sequence ID" value="NZ_MJAT01000012.1"/>
</dbReference>
<evidence type="ECO:0000313" key="8">
    <source>
        <dbReference type="EMBL" id="OEH85815.1"/>
    </source>
</evidence>
<evidence type="ECO:0000256" key="1">
    <source>
        <dbReference type="ARBA" id="ARBA00004117"/>
    </source>
</evidence>
<evidence type="ECO:0000256" key="2">
    <source>
        <dbReference type="ARBA" id="ARBA00009677"/>
    </source>
</evidence>
<accession>A0A1E5L6Q0</accession>
<evidence type="ECO:0000256" key="6">
    <source>
        <dbReference type="PIRNR" id="PIRNR002889"/>
    </source>
</evidence>
<gene>
    <name evidence="8" type="ORF">BHU72_03270</name>
</gene>
<comment type="function">
    <text evidence="5 6">Structural component of flagellum, the bacterial motility apparatus. Part of the rod structure of flagellar basal body.</text>
</comment>
<dbReference type="STRING" id="1390249.BHU72_03270"/>
<keyword evidence="9" id="KW-1185">Reference proteome</keyword>
<reference evidence="8 9" key="1">
    <citation type="submission" date="2016-09" db="EMBL/GenBank/DDBJ databases">
        <title>Desulfuribacillus arsenicus sp. nov., an obligately anaerobic, dissimilatory arsenic- and antimonate-reducing bacterium isolated from anoxic sediments.</title>
        <authorList>
            <person name="Abin C.A."/>
            <person name="Hollibaugh J.T."/>
        </authorList>
    </citation>
    <scope>NUCLEOTIDE SEQUENCE [LARGE SCALE GENOMIC DNA]</scope>
    <source>
        <strain evidence="8 9">MLFW-2</strain>
    </source>
</reference>
<feature type="domain" description="Flagellar basal body rod protein N-terminal" evidence="7">
    <location>
        <begin position="14"/>
        <end position="39"/>
    </location>
</feature>
<keyword evidence="8" id="KW-0966">Cell projection</keyword>
<proteinExistence type="inferred from homology"/>
<dbReference type="Proteomes" id="UP000095255">
    <property type="component" value="Unassembled WGS sequence"/>
</dbReference>
<dbReference type="InterPro" id="IPR006300">
    <property type="entry name" value="FlgB"/>
</dbReference>
<evidence type="ECO:0000313" key="9">
    <source>
        <dbReference type="Proteomes" id="UP000095255"/>
    </source>
</evidence>
<dbReference type="PIRSF" id="PIRSF002889">
    <property type="entry name" value="Rod_FlgB"/>
    <property type="match status" value="1"/>
</dbReference>
<dbReference type="InterPro" id="IPR001444">
    <property type="entry name" value="Flag_bb_rod_N"/>
</dbReference>
<dbReference type="PANTHER" id="PTHR30435:SF12">
    <property type="entry name" value="FLAGELLAR BASAL BODY ROD PROTEIN FLGB"/>
    <property type="match status" value="1"/>
</dbReference>
<comment type="similarity">
    <text evidence="2 6">Belongs to the flagella basal body rod proteins family.</text>
</comment>
<comment type="subcellular location">
    <subcellularLocation>
        <location evidence="1 6">Bacterial flagellum basal body</location>
    </subcellularLocation>
</comment>
<sequence>MNIFNNSSFSSVEKALDAAQLRQTVIANNIANATTPGFKKSSVKFEEHLQQALSKKGISGNRTHAKHLPIGASRLADVNPRIVLHKDTKLNNNENNVDIDTEMTELAKTQLWYNALSQNISGKFQKLKTVIGGK</sequence>
<keyword evidence="4 6" id="KW-0975">Bacterial flagellum</keyword>
<dbReference type="NCBIfam" id="TIGR01396">
    <property type="entry name" value="FlgB"/>
    <property type="match status" value="1"/>
</dbReference>
<dbReference type="Pfam" id="PF00460">
    <property type="entry name" value="Flg_bb_rod"/>
    <property type="match status" value="1"/>
</dbReference>
<name>A0A1E5L6Q0_9FIRM</name>
<keyword evidence="8" id="KW-0969">Cilium</keyword>
<protein>
    <recommendedName>
        <fullName evidence="3 6">Flagellar basal body rod protein FlgB</fullName>
    </recommendedName>
</protein>
<evidence type="ECO:0000256" key="4">
    <source>
        <dbReference type="ARBA" id="ARBA00023143"/>
    </source>
</evidence>
<comment type="subunit">
    <text evidence="6">The basal body constitutes a major portion of the flagellar organelle and consists of a number of rings mounted on a central rod.</text>
</comment>
<comment type="caution">
    <text evidence="8">The sequence shown here is derived from an EMBL/GenBank/DDBJ whole genome shotgun (WGS) entry which is preliminary data.</text>
</comment>
<dbReference type="PANTHER" id="PTHR30435">
    <property type="entry name" value="FLAGELLAR PROTEIN"/>
    <property type="match status" value="1"/>
</dbReference>
<dbReference type="OrthoDB" id="9792068at2"/>